<evidence type="ECO:0000256" key="5">
    <source>
        <dbReference type="ARBA" id="ARBA00022989"/>
    </source>
</evidence>
<gene>
    <name evidence="9" type="primary">mepA_2</name>
    <name evidence="9" type="ORF">NCTC10918_02233</name>
</gene>
<evidence type="ECO:0000256" key="7">
    <source>
        <dbReference type="SAM" id="MobiDB-lite"/>
    </source>
</evidence>
<dbReference type="NCBIfam" id="TIGR00797">
    <property type="entry name" value="matE"/>
    <property type="match status" value="1"/>
</dbReference>
<evidence type="ECO:0000313" key="10">
    <source>
        <dbReference type="Proteomes" id="UP000270988"/>
    </source>
</evidence>
<dbReference type="EMBL" id="LR134521">
    <property type="protein sequence ID" value="VEJ30941.1"/>
    <property type="molecule type" value="Genomic_DNA"/>
</dbReference>
<comment type="subcellular location">
    <subcellularLocation>
        <location evidence="1">Cell membrane</location>
        <topology evidence="1">Multi-pass membrane protein</topology>
    </subcellularLocation>
</comment>
<dbReference type="GO" id="GO:0015297">
    <property type="term" value="F:antiporter activity"/>
    <property type="evidence" value="ECO:0007669"/>
    <property type="project" value="InterPro"/>
</dbReference>
<dbReference type="InterPro" id="IPR002528">
    <property type="entry name" value="MATE_fam"/>
</dbReference>
<feature type="transmembrane region" description="Helical" evidence="8">
    <location>
        <begin position="93"/>
        <end position="118"/>
    </location>
</feature>
<dbReference type="STRING" id="762948.HMPREF0733_11113"/>
<keyword evidence="3" id="KW-1003">Cell membrane</keyword>
<feature type="transmembrane region" description="Helical" evidence="8">
    <location>
        <begin position="455"/>
        <end position="477"/>
    </location>
</feature>
<dbReference type="PANTHER" id="PTHR43549:SF3">
    <property type="entry name" value="MULTIDRUG RESISTANCE PROTEIN YPNP-RELATED"/>
    <property type="match status" value="1"/>
</dbReference>
<feature type="transmembrane region" description="Helical" evidence="8">
    <location>
        <begin position="175"/>
        <end position="197"/>
    </location>
</feature>
<dbReference type="InterPro" id="IPR052031">
    <property type="entry name" value="Membrane_Transporter-Flippase"/>
</dbReference>
<feature type="transmembrane region" description="Helical" evidence="8">
    <location>
        <begin position="318"/>
        <end position="341"/>
    </location>
</feature>
<feature type="transmembrane region" description="Helical" evidence="8">
    <location>
        <begin position="424"/>
        <end position="443"/>
    </location>
</feature>
<keyword evidence="2" id="KW-0813">Transport</keyword>
<feature type="transmembrane region" description="Helical" evidence="8">
    <location>
        <begin position="209"/>
        <end position="231"/>
    </location>
</feature>
<dbReference type="AlphaFoldDB" id="A0A3S4YTU6"/>
<name>A0A3S4YTU6_9MICC</name>
<keyword evidence="5 8" id="KW-1133">Transmembrane helix</keyword>
<feature type="transmembrane region" description="Helical" evidence="8">
    <location>
        <begin position="396"/>
        <end position="417"/>
    </location>
</feature>
<evidence type="ECO:0000256" key="6">
    <source>
        <dbReference type="ARBA" id="ARBA00023136"/>
    </source>
</evidence>
<organism evidence="9 10">
    <name type="scientific">Rothia dentocariosa</name>
    <dbReference type="NCBI Taxonomy" id="2047"/>
    <lineage>
        <taxon>Bacteria</taxon>
        <taxon>Bacillati</taxon>
        <taxon>Actinomycetota</taxon>
        <taxon>Actinomycetes</taxon>
        <taxon>Micrococcales</taxon>
        <taxon>Micrococcaceae</taxon>
        <taxon>Rothia</taxon>
    </lineage>
</organism>
<reference evidence="9 10" key="1">
    <citation type="submission" date="2018-12" db="EMBL/GenBank/DDBJ databases">
        <authorList>
            <consortium name="Pathogen Informatics"/>
        </authorList>
    </citation>
    <scope>NUCLEOTIDE SEQUENCE [LARGE SCALE GENOMIC DNA]</scope>
    <source>
        <strain evidence="9 10">NCTC10918</strain>
    </source>
</reference>
<feature type="transmembrane region" description="Helical" evidence="8">
    <location>
        <begin position="237"/>
        <end position="256"/>
    </location>
</feature>
<sequence length="524" mass="55657">MPQAEHLGVPETQVAGDTASTASADELSREVLHQNNLSEDSRNIYFLKDAPVMRALLALGIPMATGLAITAIYNVVNSYFVGHFGTVEDLAALIFGFPVVGVITALAGLFGVGASTLTARLLGEGNTARIPAVTSFAVYASLIFGVGLAVAGIFFVDPLTRLMGAGGATYEPTRWFVTVLFLGAPPWMCMFTLEQLVRAEGYAKQSMYGLLWGVLANLVLDVLLIGVLRMGAAGSGWALMGTNVACIIYYMLFLTAKSKNFSWSLKDFTLSADVLKPVLSVGSSQMVSSLFLVVSALVLNNLAVKYGDAAVASFGVSIRLIMVPQTLCTGICMGSIPLFAYTYGAGNRERLRAALKVAVLLSVGTSAVFSIPVWAFRDWALYLAGGPSIITAGDQVLTALLFSTVFYALVMLLVAWFQACGKGVAAVVLTASVGVFFFVTVFAGDTLFGFTGLTWAFPVTQMGSCALGWLCFGRAGARASGSVKKRKHRISRRATSLTQGLLPPRIGDTHWNRAFMPTAQVDSL</sequence>
<evidence type="ECO:0000313" key="9">
    <source>
        <dbReference type="EMBL" id="VEJ30941.1"/>
    </source>
</evidence>
<proteinExistence type="predicted"/>
<dbReference type="Proteomes" id="UP000270988">
    <property type="component" value="Chromosome"/>
</dbReference>
<protein>
    <submittedName>
        <fullName evidence="9">Multidrug export protein mepA</fullName>
    </submittedName>
</protein>
<dbReference type="GO" id="GO:0042910">
    <property type="term" value="F:xenobiotic transmembrane transporter activity"/>
    <property type="evidence" value="ECO:0007669"/>
    <property type="project" value="InterPro"/>
</dbReference>
<feature type="transmembrane region" description="Helical" evidence="8">
    <location>
        <begin position="52"/>
        <end position="73"/>
    </location>
</feature>
<keyword evidence="6 8" id="KW-0472">Membrane</keyword>
<feature type="region of interest" description="Disordered" evidence="7">
    <location>
        <begin position="1"/>
        <end position="20"/>
    </location>
</feature>
<accession>A0A3S4YTU6</accession>
<feature type="transmembrane region" description="Helical" evidence="8">
    <location>
        <begin position="353"/>
        <end position="376"/>
    </location>
</feature>
<dbReference type="Pfam" id="PF01554">
    <property type="entry name" value="MatE"/>
    <property type="match status" value="2"/>
</dbReference>
<feature type="transmembrane region" description="Helical" evidence="8">
    <location>
        <begin position="277"/>
        <end position="298"/>
    </location>
</feature>
<dbReference type="GO" id="GO:0005886">
    <property type="term" value="C:plasma membrane"/>
    <property type="evidence" value="ECO:0007669"/>
    <property type="project" value="UniProtKB-SubCell"/>
</dbReference>
<evidence type="ECO:0000256" key="3">
    <source>
        <dbReference type="ARBA" id="ARBA00022475"/>
    </source>
</evidence>
<evidence type="ECO:0000256" key="1">
    <source>
        <dbReference type="ARBA" id="ARBA00004651"/>
    </source>
</evidence>
<dbReference type="PANTHER" id="PTHR43549">
    <property type="entry name" value="MULTIDRUG RESISTANCE PROTEIN YPNP-RELATED"/>
    <property type="match status" value="1"/>
</dbReference>
<evidence type="ECO:0000256" key="4">
    <source>
        <dbReference type="ARBA" id="ARBA00022692"/>
    </source>
</evidence>
<dbReference type="PIRSF" id="PIRSF006603">
    <property type="entry name" value="DinF"/>
    <property type="match status" value="1"/>
</dbReference>
<evidence type="ECO:0000256" key="2">
    <source>
        <dbReference type="ARBA" id="ARBA00022448"/>
    </source>
</evidence>
<evidence type="ECO:0000256" key="8">
    <source>
        <dbReference type="SAM" id="Phobius"/>
    </source>
</evidence>
<dbReference type="InterPro" id="IPR048279">
    <property type="entry name" value="MdtK-like"/>
</dbReference>
<feature type="transmembrane region" description="Helical" evidence="8">
    <location>
        <begin position="130"/>
        <end position="155"/>
    </location>
</feature>
<keyword evidence="4 8" id="KW-0812">Transmembrane</keyword>